<evidence type="ECO:0000256" key="1">
    <source>
        <dbReference type="SAM" id="MobiDB-lite"/>
    </source>
</evidence>
<dbReference type="AlphaFoldDB" id="C5L3G6"/>
<feature type="chain" id="PRO_5002952955" evidence="2">
    <location>
        <begin position="17"/>
        <end position="249"/>
    </location>
</feature>
<feature type="compositionally biased region" description="Basic and acidic residues" evidence="1">
    <location>
        <begin position="187"/>
        <end position="199"/>
    </location>
</feature>
<organism evidence="4">
    <name type="scientific">Perkinsus marinus (strain ATCC 50983 / TXsc)</name>
    <dbReference type="NCBI Taxonomy" id="423536"/>
    <lineage>
        <taxon>Eukaryota</taxon>
        <taxon>Sar</taxon>
        <taxon>Alveolata</taxon>
        <taxon>Perkinsozoa</taxon>
        <taxon>Perkinsea</taxon>
        <taxon>Perkinsida</taxon>
        <taxon>Perkinsidae</taxon>
        <taxon>Perkinsus</taxon>
    </lineage>
</organism>
<accession>C5L3G6</accession>
<evidence type="ECO:0000313" key="4">
    <source>
        <dbReference type="Proteomes" id="UP000007800"/>
    </source>
</evidence>
<feature type="compositionally biased region" description="Basic and acidic residues" evidence="1">
    <location>
        <begin position="207"/>
        <end position="225"/>
    </location>
</feature>
<keyword evidence="4" id="KW-1185">Reference proteome</keyword>
<gene>
    <name evidence="3" type="ORF">Pmar_PMAR017595</name>
</gene>
<feature type="signal peptide" evidence="2">
    <location>
        <begin position="1"/>
        <end position="16"/>
    </location>
</feature>
<reference evidence="3 4" key="1">
    <citation type="submission" date="2008-07" db="EMBL/GenBank/DDBJ databases">
        <authorList>
            <person name="El-Sayed N."/>
            <person name="Caler E."/>
            <person name="Inman J."/>
            <person name="Amedeo P."/>
            <person name="Hass B."/>
            <person name="Wortman J."/>
        </authorList>
    </citation>
    <scope>NUCLEOTIDE SEQUENCE [LARGE SCALE GENOMIC DNA]</scope>
    <source>
        <strain evidence="4">ATCC 50983 / TXsc</strain>
    </source>
</reference>
<evidence type="ECO:0000256" key="2">
    <source>
        <dbReference type="SAM" id="SignalP"/>
    </source>
</evidence>
<proteinExistence type="predicted"/>
<dbReference type="EMBL" id="GG678922">
    <property type="protein sequence ID" value="EER08545.1"/>
    <property type="molecule type" value="Genomic_DNA"/>
</dbReference>
<dbReference type="GeneID" id="9042157"/>
<dbReference type="OrthoDB" id="10560913at2759"/>
<dbReference type="OMA" id="RRKQCEH"/>
<feature type="compositionally biased region" description="Basic and acidic residues" evidence="1">
    <location>
        <begin position="165"/>
        <end position="175"/>
    </location>
</feature>
<protein>
    <submittedName>
        <fullName evidence="3">Uncharacterized protein</fullName>
    </submittedName>
</protein>
<feature type="region of interest" description="Disordered" evidence="1">
    <location>
        <begin position="165"/>
        <end position="249"/>
    </location>
</feature>
<keyword evidence="2" id="KW-0732">Signal</keyword>
<dbReference type="RefSeq" id="XP_002776729.1">
    <property type="nucleotide sequence ID" value="XM_002776683.1"/>
</dbReference>
<name>C5L3G6_PERM5</name>
<dbReference type="Proteomes" id="UP000007800">
    <property type="component" value="Unassembled WGS sequence"/>
</dbReference>
<dbReference type="InParanoid" id="C5L3G6"/>
<evidence type="ECO:0000313" key="3">
    <source>
        <dbReference type="EMBL" id="EER08545.1"/>
    </source>
</evidence>
<sequence length="249" mass="28047">MYLYILLSVIAGAAAAAEMEAEGRHYHQHHNFRHSHHRHMDVDEDEDKVPSLSGNKQDADAVMAELSAKTQKAMAKLKKDVLVEKQVHDQFEKELKGLEPLEKDLNEDDNESSFIQEGTKSSVDDKFMATLDANMKNDELSSSEYEKGLDNWYAGFKKELASLVKSDDGDHHPGDDTPDDTSLAEIGSKHASERIKCPYDDDDEDSFLEKSRGSGEDNEAQFKAEVDEEENGEERRKQCEHNTKFGIVG</sequence>
<feature type="compositionally biased region" description="Basic and acidic residues" evidence="1">
    <location>
        <begin position="233"/>
        <end position="243"/>
    </location>
</feature>